<dbReference type="OrthoDB" id="7057689at2"/>
<gene>
    <name evidence="2" type="ordered locus">HCH_02362</name>
</gene>
<dbReference type="HOGENOM" id="CLU_690064_0_0_6"/>
<dbReference type="Pfam" id="PF14082">
    <property type="entry name" value="SduA_C"/>
    <property type="match status" value="1"/>
</dbReference>
<dbReference type="KEGG" id="hch:HCH_02362"/>
<keyword evidence="3" id="KW-1185">Reference proteome</keyword>
<evidence type="ECO:0000313" key="2">
    <source>
        <dbReference type="EMBL" id="ABC29183.1"/>
    </source>
</evidence>
<dbReference type="AlphaFoldDB" id="Q2SJJ1"/>
<reference evidence="2 3" key="1">
    <citation type="journal article" date="2005" name="Nucleic Acids Res.">
        <title>Genomic blueprint of Hahella chejuensis, a marine microbe producing an algicidal agent.</title>
        <authorList>
            <person name="Jeong H."/>
            <person name="Yim J.H."/>
            <person name="Lee C."/>
            <person name="Choi S.-H."/>
            <person name="Park Y.K."/>
            <person name="Yoon S.H."/>
            <person name="Hur C.-G."/>
            <person name="Kang H.-Y."/>
            <person name="Kim D."/>
            <person name="Lee H.H."/>
            <person name="Park K.H."/>
            <person name="Park S.-H."/>
            <person name="Park H.-S."/>
            <person name="Lee H.K."/>
            <person name="Oh T.K."/>
            <person name="Kim J.F."/>
        </authorList>
    </citation>
    <scope>NUCLEOTIDE SEQUENCE [LARGE SCALE GENOMIC DNA]</scope>
    <source>
        <strain evidence="2 3">KCTC 2396</strain>
    </source>
</reference>
<feature type="domain" description="Shedu protein SduA C-terminal" evidence="1">
    <location>
        <begin position="284"/>
        <end position="437"/>
    </location>
</feature>
<dbReference type="InterPro" id="IPR025359">
    <property type="entry name" value="SduA_C"/>
</dbReference>
<protein>
    <recommendedName>
        <fullName evidence="1">Shedu protein SduA C-terminal domain-containing protein</fullName>
    </recommendedName>
</protein>
<accession>Q2SJJ1</accession>
<proteinExistence type="predicted"/>
<evidence type="ECO:0000313" key="3">
    <source>
        <dbReference type="Proteomes" id="UP000000238"/>
    </source>
</evidence>
<organism evidence="2 3">
    <name type="scientific">Hahella chejuensis (strain KCTC 2396)</name>
    <dbReference type="NCBI Taxonomy" id="349521"/>
    <lineage>
        <taxon>Bacteria</taxon>
        <taxon>Pseudomonadati</taxon>
        <taxon>Pseudomonadota</taxon>
        <taxon>Gammaproteobacteria</taxon>
        <taxon>Oceanospirillales</taxon>
        <taxon>Hahellaceae</taxon>
        <taxon>Hahella</taxon>
    </lineage>
</organism>
<dbReference type="Proteomes" id="UP000000238">
    <property type="component" value="Chromosome"/>
</dbReference>
<name>Q2SJJ1_HAHCH</name>
<sequence>MDLDQLSDYIIKYISLYRSEYEKFTSTPPEGAGYPRISVSPFISAKEFDVFLANNGVVISEVKEEPQHAWFVAGGPAIKVDTEPTSTPEHIIDTLKENNIKGNIGIYRCVAKDYIPTRIWRGRIKNISESRALTHEKLNITLNLTLVKTDLRDLVSSLTFGALGIIIDNYIINKELNLGEPTIIQKFGFFPADLNSRRFFNYLEIYNYSDEIGWSTRNIKLRISNDLRRDFARALSISADEKVHGTLTLGSLNNWIENYTNRLSKLEKAINEFKGILLFQSDDKEETFHKLIENNPILLDVYGSCISKPQLHYPVDHKSPIGKKYLEPDFIVCYPDQSYKLIELERASKRVATVQGHPRAEVSQAAYQIAEWTDFISEHYNEIRNDYPGINSKCKTCIIISRSQQEKFSNIEDMNRYKGQLIRQFRVDEIITYDDLYERVCNAYTTLTGLSPSI</sequence>
<dbReference type="EMBL" id="CP000155">
    <property type="protein sequence ID" value="ABC29183.1"/>
    <property type="molecule type" value="Genomic_DNA"/>
</dbReference>
<evidence type="ECO:0000259" key="1">
    <source>
        <dbReference type="Pfam" id="PF14082"/>
    </source>
</evidence>
<dbReference type="RefSeq" id="WP_011396252.1">
    <property type="nucleotide sequence ID" value="NC_007645.1"/>
</dbReference>